<evidence type="ECO:0000259" key="5">
    <source>
        <dbReference type="Pfam" id="PF00905"/>
    </source>
</evidence>
<gene>
    <name evidence="7" type="ORF">BXT84_10900</name>
</gene>
<dbReference type="InterPro" id="IPR036138">
    <property type="entry name" value="PBP_dimer_sf"/>
</dbReference>
<evidence type="ECO:0000313" key="7">
    <source>
        <dbReference type="EMBL" id="AUW94384.1"/>
    </source>
</evidence>
<feature type="domain" description="Penicillin-binding protein dimerisation" evidence="6">
    <location>
        <begin position="54"/>
        <end position="199"/>
    </location>
</feature>
<dbReference type="InterPro" id="IPR050515">
    <property type="entry name" value="Beta-lactam/transpept"/>
</dbReference>
<feature type="transmembrane region" description="Helical" evidence="4">
    <location>
        <begin position="12"/>
        <end position="31"/>
    </location>
</feature>
<comment type="subcellular location">
    <subcellularLocation>
        <location evidence="1">Membrane</location>
    </subcellularLocation>
</comment>
<dbReference type="EMBL" id="CP019454">
    <property type="protein sequence ID" value="AUW94384.1"/>
    <property type="molecule type" value="Genomic_DNA"/>
</dbReference>
<evidence type="ECO:0000313" key="8">
    <source>
        <dbReference type="Proteomes" id="UP000325292"/>
    </source>
</evidence>
<dbReference type="SUPFAM" id="SSF56519">
    <property type="entry name" value="Penicillin binding protein dimerisation domain"/>
    <property type="match status" value="1"/>
</dbReference>
<proteinExistence type="inferred from homology"/>
<keyword evidence="8" id="KW-1185">Reference proteome</keyword>
<organism evidence="7 8">
    <name type="scientific">Sulfobacillus thermotolerans</name>
    <dbReference type="NCBI Taxonomy" id="338644"/>
    <lineage>
        <taxon>Bacteria</taxon>
        <taxon>Bacillati</taxon>
        <taxon>Bacillota</taxon>
        <taxon>Clostridia</taxon>
        <taxon>Eubacteriales</taxon>
        <taxon>Clostridiales Family XVII. Incertae Sedis</taxon>
        <taxon>Sulfobacillus</taxon>
    </lineage>
</organism>
<dbReference type="Gene3D" id="3.40.710.10">
    <property type="entry name" value="DD-peptidase/beta-lactamase superfamily"/>
    <property type="match status" value="1"/>
</dbReference>
<dbReference type="Gene3D" id="3.90.1310.10">
    <property type="entry name" value="Penicillin-binding protein 2a (Domain 2)"/>
    <property type="match status" value="1"/>
</dbReference>
<protein>
    <submittedName>
        <fullName evidence="7">Peptidoglycan glycosyltransferase</fullName>
    </submittedName>
</protein>
<evidence type="ECO:0000256" key="4">
    <source>
        <dbReference type="SAM" id="Phobius"/>
    </source>
</evidence>
<dbReference type="InterPro" id="IPR001460">
    <property type="entry name" value="PCN-bd_Tpept"/>
</dbReference>
<evidence type="ECO:0000256" key="2">
    <source>
        <dbReference type="ARBA" id="ARBA00007171"/>
    </source>
</evidence>
<comment type="similarity">
    <text evidence="2">Belongs to the transpeptidase family.</text>
</comment>
<sequence>MNTRKAVQHRALWTLLFTAIFMVILVVRLVIIQVADASDLQSYARNIHVHKIILPAARGKIVDRNGSVLAMDVPTYQIVAAPKYVNHPAETAKILARYLPFSSTLLRKVLSDNSWYALLDRSVPASVAQKIQALNLTGISVVQSTGQEYPNGTLASQVIGMVGANGKGLAGIEYEDNSILSGHPGYWVVQTDAAGNPLPQWQEAYKAPQPGDTVQLTIDANIEADAQKWLKWGVKRAHALNGTVIVLNPHTGSVLALANWPNFNPNNYYSATPLQMTDYAVQDPVPPGSIFKPVTASAGLGLGLFTPNSMFDTVGYKIVDGVRIDDWNPVGWGWITLTRGLEVSSDQVFMDVALKVGVSEMYHYIKMFGFDHPSNVGLPGDSSGVWIPEQNVNAVDLATIGFGQGMAVTPMQMITADSTIPNHGTMMQPHIVKAILSPSGKVLKTFKPRVESRPDSVQVAKEIEHMMVLEATQGTGVPAQVPGYVIGGKTGTAQKIVNGRTSNTLFVSSYMGFGPVPHPKFIMLVMINRPIGKLFYGDQVSAPVWKHIASYMFKYWKIKPYAGPVNGSQPFVKTK</sequence>
<accession>A0ABM6RSJ0</accession>
<evidence type="ECO:0000256" key="3">
    <source>
        <dbReference type="ARBA" id="ARBA00023136"/>
    </source>
</evidence>
<dbReference type="PANTHER" id="PTHR30627:SF1">
    <property type="entry name" value="PEPTIDOGLYCAN D,D-TRANSPEPTIDASE FTSI"/>
    <property type="match status" value="1"/>
</dbReference>
<dbReference type="Pfam" id="PF00905">
    <property type="entry name" value="Transpeptidase"/>
    <property type="match status" value="1"/>
</dbReference>
<dbReference type="PANTHER" id="PTHR30627">
    <property type="entry name" value="PEPTIDOGLYCAN D,D-TRANSPEPTIDASE"/>
    <property type="match status" value="1"/>
</dbReference>
<name>A0ABM6RSJ0_9FIRM</name>
<dbReference type="Pfam" id="PF03717">
    <property type="entry name" value="PBP_dimer"/>
    <property type="match status" value="1"/>
</dbReference>
<dbReference type="SUPFAM" id="SSF56601">
    <property type="entry name" value="beta-lactamase/transpeptidase-like"/>
    <property type="match status" value="1"/>
</dbReference>
<dbReference type="InterPro" id="IPR012338">
    <property type="entry name" value="Beta-lactam/transpept-like"/>
</dbReference>
<dbReference type="Proteomes" id="UP000325292">
    <property type="component" value="Chromosome"/>
</dbReference>
<evidence type="ECO:0000259" key="6">
    <source>
        <dbReference type="Pfam" id="PF03717"/>
    </source>
</evidence>
<keyword evidence="3 4" id="KW-0472">Membrane</keyword>
<keyword evidence="4" id="KW-0812">Transmembrane</keyword>
<dbReference type="InterPro" id="IPR005311">
    <property type="entry name" value="PBP_dimer"/>
</dbReference>
<reference evidence="7 8" key="1">
    <citation type="journal article" date="2019" name="Sci. Rep.">
        <title>Sulfobacillus thermotolerans: new insights into resistance and metabolic capacities of acidophilic chemolithotrophs.</title>
        <authorList>
            <person name="Panyushkina A.E."/>
            <person name="Babenko V.V."/>
            <person name="Nikitina A.S."/>
            <person name="Selezneva O.V."/>
            <person name="Tsaplina I.A."/>
            <person name="Letarova M.A."/>
            <person name="Kostryukova E.S."/>
            <person name="Letarov A.V."/>
        </authorList>
    </citation>
    <scope>NUCLEOTIDE SEQUENCE [LARGE SCALE GENOMIC DNA]</scope>
    <source>
        <strain evidence="7 8">Kr1</strain>
    </source>
</reference>
<feature type="domain" description="Penicillin-binding protein transpeptidase" evidence="5">
    <location>
        <begin position="242"/>
        <end position="548"/>
    </location>
</feature>
<keyword evidence="4" id="KW-1133">Transmembrane helix</keyword>
<evidence type="ECO:0000256" key="1">
    <source>
        <dbReference type="ARBA" id="ARBA00004370"/>
    </source>
</evidence>